<evidence type="ECO:0000256" key="2">
    <source>
        <dbReference type="ARBA" id="ARBA00023002"/>
    </source>
</evidence>
<dbReference type="SUPFAM" id="SSF51735">
    <property type="entry name" value="NAD(P)-binding Rossmann-fold domains"/>
    <property type="match status" value="1"/>
</dbReference>
<sequence>MQKGDIVLITGGSSGVGLQLAKDLSQRGCKVLICGRSLEKLQQAQKEIPGIDIFQCDLSKIKDCNDLCNRITGKYPGLNILINNAAVVNKIDFRTDESAIPKAVEEFNTNIMAPIRLIKVLLPVIESNKRPQIINISTGLIYAPREIYPFYNATKAALHSFTQVLRMQLRKSSPVKITEVILPVVDTPWHKGNPPKMAMPVDKAVSEILSKLEKGQTEIRIGKVELLHWLSRIAPELAIKMLNRATSLK</sequence>
<dbReference type="EMBL" id="BBLT01000003">
    <property type="protein sequence ID" value="GAL84774.1"/>
    <property type="molecule type" value="Genomic_DNA"/>
</dbReference>
<evidence type="ECO:0000256" key="1">
    <source>
        <dbReference type="ARBA" id="ARBA00006484"/>
    </source>
</evidence>
<protein>
    <submittedName>
        <fullName evidence="4">Oxidoreductase</fullName>
    </submittedName>
</protein>
<gene>
    <name evidence="4" type="ORF">MYP_2002</name>
</gene>
<evidence type="ECO:0000313" key="5">
    <source>
        <dbReference type="Proteomes" id="UP000030185"/>
    </source>
</evidence>
<dbReference type="GO" id="GO:0016020">
    <property type="term" value="C:membrane"/>
    <property type="evidence" value="ECO:0007669"/>
    <property type="project" value="TreeGrafter"/>
</dbReference>
<dbReference type="RefSeq" id="WP_045462137.1">
    <property type="nucleotide sequence ID" value="NZ_BBLT01000003.1"/>
</dbReference>
<dbReference type="Gene3D" id="3.40.50.720">
    <property type="entry name" value="NAD(P)-binding Rossmann-like Domain"/>
    <property type="match status" value="1"/>
</dbReference>
<dbReference type="Proteomes" id="UP000030185">
    <property type="component" value="Unassembled WGS sequence"/>
</dbReference>
<dbReference type="PANTHER" id="PTHR44196">
    <property type="entry name" value="DEHYDROGENASE/REDUCTASE SDR FAMILY MEMBER 7B"/>
    <property type="match status" value="1"/>
</dbReference>
<name>A0A098LED3_9BACT</name>
<reference evidence="4 5" key="1">
    <citation type="submission" date="2014-09" db="EMBL/GenBank/DDBJ databases">
        <title>Sporocytophaga myxococcoides PG-01 genome sequencing.</title>
        <authorList>
            <person name="Liu L."/>
            <person name="Gao P.J."/>
            <person name="Chen G.J."/>
            <person name="Wang L.S."/>
        </authorList>
    </citation>
    <scope>NUCLEOTIDE SEQUENCE [LARGE SCALE GENOMIC DNA]</scope>
    <source>
        <strain evidence="4 5">PG-01</strain>
    </source>
</reference>
<proteinExistence type="inferred from homology"/>
<organism evidence="4 5">
    <name type="scientific">Sporocytophaga myxococcoides</name>
    <dbReference type="NCBI Taxonomy" id="153721"/>
    <lineage>
        <taxon>Bacteria</taxon>
        <taxon>Pseudomonadati</taxon>
        <taxon>Bacteroidota</taxon>
        <taxon>Cytophagia</taxon>
        <taxon>Cytophagales</taxon>
        <taxon>Cytophagaceae</taxon>
        <taxon>Sporocytophaga</taxon>
    </lineage>
</organism>
<comment type="similarity">
    <text evidence="1 3">Belongs to the short-chain dehydrogenases/reductases (SDR) family.</text>
</comment>
<dbReference type="InterPro" id="IPR002347">
    <property type="entry name" value="SDR_fam"/>
</dbReference>
<dbReference type="GO" id="GO:0016491">
    <property type="term" value="F:oxidoreductase activity"/>
    <property type="evidence" value="ECO:0007669"/>
    <property type="project" value="UniProtKB-KW"/>
</dbReference>
<dbReference type="OrthoDB" id="9810734at2"/>
<evidence type="ECO:0000313" key="4">
    <source>
        <dbReference type="EMBL" id="GAL84774.1"/>
    </source>
</evidence>
<dbReference type="InterPro" id="IPR036291">
    <property type="entry name" value="NAD(P)-bd_dom_sf"/>
</dbReference>
<evidence type="ECO:0000256" key="3">
    <source>
        <dbReference type="RuleBase" id="RU000363"/>
    </source>
</evidence>
<dbReference type="AlphaFoldDB" id="A0A098LED3"/>
<comment type="caution">
    <text evidence="4">The sequence shown here is derived from an EMBL/GenBank/DDBJ whole genome shotgun (WGS) entry which is preliminary data.</text>
</comment>
<dbReference type="PRINTS" id="PR00081">
    <property type="entry name" value="GDHRDH"/>
</dbReference>
<accession>A0A098LED3</accession>
<dbReference type="Pfam" id="PF00106">
    <property type="entry name" value="adh_short"/>
    <property type="match status" value="1"/>
</dbReference>
<dbReference type="PANTHER" id="PTHR44196:SF1">
    <property type="entry name" value="DEHYDROGENASE_REDUCTASE SDR FAMILY MEMBER 7B"/>
    <property type="match status" value="1"/>
</dbReference>
<keyword evidence="5" id="KW-1185">Reference proteome</keyword>
<dbReference type="PRINTS" id="PR00080">
    <property type="entry name" value="SDRFAMILY"/>
</dbReference>
<keyword evidence="2" id="KW-0560">Oxidoreductase</keyword>
<dbReference type="STRING" id="153721.MYP_2002"/>
<dbReference type="eggNOG" id="COG3967">
    <property type="taxonomic scope" value="Bacteria"/>
</dbReference>